<reference evidence="3" key="2">
    <citation type="submission" date="2001-07" db="EMBL/GenBank/DDBJ databases">
        <title>Oryza sativa nipponbare(GA3) genomic DNA, chromosome 7, BAC clone:OJ1559_F09.</title>
        <authorList>
            <person name="Sasaki T."/>
            <person name="Matsumoto T."/>
            <person name="Yamamoto K."/>
        </authorList>
    </citation>
    <scope>NUCLEOTIDE SEQUENCE</scope>
</reference>
<evidence type="ECO:0000313" key="2">
    <source>
        <dbReference type="EMBL" id="BAC82965.1"/>
    </source>
</evidence>
<sequence length="144" mass="16011">MYELCTCVFKEKDGFNKAKSSMRSLFSSSLRHLVLVLSFLPAILRRLLHPPLSLSLLSSARFISDQRIDRASKRQAPKEEGGGAAPAESMAMRHRARSAPSSPLTPSSTTRHTGYLVSQTRILDVIYGYLVPDRAQEAQEMLFG</sequence>
<gene>
    <name evidence="3" type="primary">OJ1559_F09.129</name>
    <name evidence="2" type="ORF">OJ1136_A05.19</name>
</gene>
<feature type="region of interest" description="Disordered" evidence="1">
    <location>
        <begin position="68"/>
        <end position="111"/>
    </location>
</feature>
<evidence type="ECO:0000256" key="1">
    <source>
        <dbReference type="SAM" id="MobiDB-lite"/>
    </source>
</evidence>
<dbReference type="AlphaFoldDB" id="Q7F1S3"/>
<reference evidence="4" key="4">
    <citation type="journal article" date="2008" name="Nucleic Acids Res.">
        <title>The rice annotation project database (RAP-DB): 2008 update.</title>
        <authorList>
            <consortium name="The rice annotation project (RAP)"/>
        </authorList>
    </citation>
    <scope>GENOME REANNOTATION</scope>
    <source>
        <strain evidence="4">cv. Nipponbare</strain>
    </source>
</reference>
<proteinExistence type="predicted"/>
<feature type="compositionally biased region" description="Basic and acidic residues" evidence="1">
    <location>
        <begin position="68"/>
        <end position="81"/>
    </location>
</feature>
<feature type="compositionally biased region" description="Low complexity" evidence="1">
    <location>
        <begin position="98"/>
        <end position="111"/>
    </location>
</feature>
<dbReference type="EMBL" id="AP003748">
    <property type="protein sequence ID" value="BAC82965.1"/>
    <property type="molecule type" value="Genomic_DNA"/>
</dbReference>
<accession>Q7F1S3</accession>
<evidence type="ECO:0000313" key="4">
    <source>
        <dbReference type="Proteomes" id="UP000000763"/>
    </source>
</evidence>
<dbReference type="Proteomes" id="UP000000763">
    <property type="component" value="Chromosome 7"/>
</dbReference>
<name>Q7F1S3_ORYSJ</name>
<reference evidence="4" key="3">
    <citation type="journal article" date="2005" name="Nature">
        <title>The map-based sequence of the rice genome.</title>
        <authorList>
            <consortium name="International rice genome sequencing project (IRGSP)"/>
            <person name="Matsumoto T."/>
            <person name="Wu J."/>
            <person name="Kanamori H."/>
            <person name="Katayose Y."/>
            <person name="Fujisawa M."/>
            <person name="Namiki N."/>
            <person name="Mizuno H."/>
            <person name="Yamamoto K."/>
            <person name="Antonio B.A."/>
            <person name="Baba T."/>
            <person name="Sakata K."/>
            <person name="Nagamura Y."/>
            <person name="Aoki H."/>
            <person name="Arikawa K."/>
            <person name="Arita K."/>
            <person name="Bito T."/>
            <person name="Chiden Y."/>
            <person name="Fujitsuka N."/>
            <person name="Fukunaka R."/>
            <person name="Hamada M."/>
            <person name="Harada C."/>
            <person name="Hayashi A."/>
            <person name="Hijishita S."/>
            <person name="Honda M."/>
            <person name="Hosokawa S."/>
            <person name="Ichikawa Y."/>
            <person name="Idonuma A."/>
            <person name="Iijima M."/>
            <person name="Ikeda M."/>
            <person name="Ikeno M."/>
            <person name="Ito K."/>
            <person name="Ito S."/>
            <person name="Ito T."/>
            <person name="Ito Y."/>
            <person name="Ito Y."/>
            <person name="Iwabuchi A."/>
            <person name="Kamiya K."/>
            <person name="Karasawa W."/>
            <person name="Kurita K."/>
            <person name="Katagiri S."/>
            <person name="Kikuta A."/>
            <person name="Kobayashi H."/>
            <person name="Kobayashi N."/>
            <person name="Machita K."/>
            <person name="Maehara T."/>
            <person name="Masukawa M."/>
            <person name="Mizubayashi T."/>
            <person name="Mukai Y."/>
            <person name="Nagasaki H."/>
            <person name="Nagata Y."/>
            <person name="Naito S."/>
            <person name="Nakashima M."/>
            <person name="Nakama Y."/>
            <person name="Nakamichi Y."/>
            <person name="Nakamura M."/>
            <person name="Meguro A."/>
            <person name="Negishi M."/>
            <person name="Ohta I."/>
            <person name="Ohta T."/>
            <person name="Okamoto M."/>
            <person name="Ono N."/>
            <person name="Saji S."/>
            <person name="Sakaguchi M."/>
            <person name="Sakai K."/>
            <person name="Shibata M."/>
            <person name="Shimokawa T."/>
            <person name="Song J."/>
            <person name="Takazaki Y."/>
            <person name="Terasawa K."/>
            <person name="Tsugane M."/>
            <person name="Tsuji K."/>
            <person name="Ueda S."/>
            <person name="Waki K."/>
            <person name="Yamagata H."/>
            <person name="Yamamoto M."/>
            <person name="Yamamoto S."/>
            <person name="Yamane H."/>
            <person name="Yoshiki S."/>
            <person name="Yoshihara R."/>
            <person name="Yukawa K."/>
            <person name="Zhong H."/>
            <person name="Yano M."/>
            <person name="Yuan Q."/>
            <person name="Ouyang S."/>
            <person name="Liu J."/>
            <person name="Jones K.M."/>
            <person name="Gansberger K."/>
            <person name="Moffat K."/>
            <person name="Hill J."/>
            <person name="Bera J."/>
            <person name="Fadrosh D."/>
            <person name="Jin S."/>
            <person name="Johri S."/>
            <person name="Kim M."/>
            <person name="Overton L."/>
            <person name="Reardon M."/>
            <person name="Tsitrin T."/>
            <person name="Vuong H."/>
            <person name="Weaver B."/>
            <person name="Ciecko A."/>
            <person name="Tallon L."/>
            <person name="Jackson J."/>
            <person name="Pai G."/>
            <person name="Aken S.V."/>
            <person name="Utterback T."/>
            <person name="Reidmuller S."/>
            <person name="Feldblyum T."/>
            <person name="Hsiao J."/>
            <person name="Zismann V."/>
            <person name="Iobst S."/>
            <person name="de Vazeille A.R."/>
            <person name="Buell C.R."/>
            <person name="Ying K."/>
            <person name="Li Y."/>
            <person name="Lu T."/>
            <person name="Huang Y."/>
            <person name="Zhao Q."/>
            <person name="Feng Q."/>
            <person name="Zhang L."/>
            <person name="Zhu J."/>
            <person name="Weng Q."/>
            <person name="Mu J."/>
            <person name="Lu Y."/>
            <person name="Fan D."/>
            <person name="Liu Y."/>
            <person name="Guan J."/>
            <person name="Zhang Y."/>
            <person name="Yu S."/>
            <person name="Liu X."/>
            <person name="Zhang Y."/>
            <person name="Hong G."/>
            <person name="Han B."/>
            <person name="Choisne N."/>
            <person name="Demange N."/>
            <person name="Orjeda G."/>
            <person name="Samain S."/>
            <person name="Cattolico L."/>
            <person name="Pelletier E."/>
            <person name="Couloux A."/>
            <person name="Segurens B."/>
            <person name="Wincker P."/>
            <person name="D'Hont A."/>
            <person name="Scarpelli C."/>
            <person name="Weissenbach J."/>
            <person name="Salanoubat M."/>
            <person name="Quetier F."/>
            <person name="Yu Y."/>
            <person name="Kim H.R."/>
            <person name="Rambo T."/>
            <person name="Currie J."/>
            <person name="Collura K."/>
            <person name="Luo M."/>
            <person name="Yang T."/>
            <person name="Ammiraju J.S.S."/>
            <person name="Engler F."/>
            <person name="Soderlund C."/>
            <person name="Wing R.A."/>
            <person name="Palmer L.E."/>
            <person name="de la Bastide M."/>
            <person name="Spiegel L."/>
            <person name="Nascimento L."/>
            <person name="Zutavern T."/>
            <person name="O'Shaughnessy A."/>
            <person name="Dike S."/>
            <person name="Dedhia N."/>
            <person name="Preston R."/>
            <person name="Balija V."/>
            <person name="McCombie W.R."/>
            <person name="Chow T."/>
            <person name="Chen H."/>
            <person name="Chung M."/>
            <person name="Chen C."/>
            <person name="Shaw J."/>
            <person name="Wu H."/>
            <person name="Hsiao K."/>
            <person name="Chao Y."/>
            <person name="Chu M."/>
            <person name="Cheng C."/>
            <person name="Hour A."/>
            <person name="Lee P."/>
            <person name="Lin S."/>
            <person name="Lin Y."/>
            <person name="Liou J."/>
            <person name="Liu S."/>
            <person name="Hsing Y."/>
            <person name="Raghuvanshi S."/>
            <person name="Mohanty A."/>
            <person name="Bharti A.K."/>
            <person name="Gaur A."/>
            <person name="Gupta V."/>
            <person name="Kumar D."/>
            <person name="Ravi V."/>
            <person name="Vij S."/>
            <person name="Kapur A."/>
            <person name="Khurana P."/>
            <person name="Khurana P."/>
            <person name="Khurana J.P."/>
            <person name="Tyagi A.K."/>
            <person name="Gaikwad K."/>
            <person name="Singh A."/>
            <person name="Dalal V."/>
            <person name="Srivastava S."/>
            <person name="Dixit A."/>
            <person name="Pal A.K."/>
            <person name="Ghazi I.A."/>
            <person name="Yadav M."/>
            <person name="Pandit A."/>
            <person name="Bhargava A."/>
            <person name="Sureshbabu K."/>
            <person name="Batra K."/>
            <person name="Sharma T.R."/>
            <person name="Mohapatra T."/>
            <person name="Singh N.K."/>
            <person name="Messing J."/>
            <person name="Nelson A.B."/>
            <person name="Fuks G."/>
            <person name="Kavchok S."/>
            <person name="Keizer G."/>
            <person name="Linton E."/>
            <person name="Llaca V."/>
            <person name="Song R."/>
            <person name="Tanyolac B."/>
            <person name="Young S."/>
            <person name="Ho-Il K."/>
            <person name="Hahn J.H."/>
            <person name="Sangsakoo G."/>
            <person name="Vanavichit A."/>
            <person name="de Mattos Luiz.A.T."/>
            <person name="Zimmer P.D."/>
            <person name="Malone G."/>
            <person name="Dellagostin O."/>
            <person name="de Oliveira A.C."/>
            <person name="Bevan M."/>
            <person name="Bancroft I."/>
            <person name="Minx P."/>
            <person name="Cordum H."/>
            <person name="Wilson R."/>
            <person name="Cheng Z."/>
            <person name="Jin W."/>
            <person name="Jiang J."/>
            <person name="Leong S.A."/>
            <person name="Iwama H."/>
            <person name="Gojobori T."/>
            <person name="Itoh T."/>
            <person name="Niimura Y."/>
            <person name="Fujii Y."/>
            <person name="Habara T."/>
            <person name="Sakai H."/>
            <person name="Sato Y."/>
            <person name="Wilson G."/>
            <person name="Kumar K."/>
            <person name="McCouch S."/>
            <person name="Juretic N."/>
            <person name="Hoen D."/>
            <person name="Wright S."/>
            <person name="Bruskiewich R."/>
            <person name="Bureau T."/>
            <person name="Miyao A."/>
            <person name="Hirochika H."/>
            <person name="Nishikawa T."/>
            <person name="Kadowaki K."/>
            <person name="Sugiura M."/>
            <person name="Burr B."/>
            <person name="Sasaki T."/>
        </authorList>
    </citation>
    <scope>NUCLEOTIDE SEQUENCE [LARGE SCALE GENOMIC DNA]</scope>
    <source>
        <strain evidence="4">cv. Nipponbare</strain>
    </source>
</reference>
<evidence type="ECO:0000313" key="3">
    <source>
        <dbReference type="EMBL" id="BAC83124.1"/>
    </source>
</evidence>
<protein>
    <submittedName>
        <fullName evidence="3">Uncharacterized protein</fullName>
    </submittedName>
</protein>
<reference evidence="2" key="1">
    <citation type="submission" date="2001-06" db="EMBL/GenBank/DDBJ databases">
        <title>Oryza sativa nipponbare(GA3) genomic DNA, chromosome 7, BAC clone:OJ1136_A05.</title>
        <authorList>
            <person name="Sasaki T."/>
            <person name="Matsumoto T."/>
            <person name="Yamamoto K."/>
        </authorList>
    </citation>
    <scope>NUCLEOTIDE SEQUENCE</scope>
</reference>
<dbReference type="EMBL" id="AP003837">
    <property type="protein sequence ID" value="BAC83124.1"/>
    <property type="molecule type" value="Genomic_DNA"/>
</dbReference>
<organism evidence="3 4">
    <name type="scientific">Oryza sativa subsp. japonica</name>
    <name type="common">Rice</name>
    <dbReference type="NCBI Taxonomy" id="39947"/>
    <lineage>
        <taxon>Eukaryota</taxon>
        <taxon>Viridiplantae</taxon>
        <taxon>Streptophyta</taxon>
        <taxon>Embryophyta</taxon>
        <taxon>Tracheophyta</taxon>
        <taxon>Spermatophyta</taxon>
        <taxon>Magnoliopsida</taxon>
        <taxon>Liliopsida</taxon>
        <taxon>Poales</taxon>
        <taxon>Poaceae</taxon>
        <taxon>BOP clade</taxon>
        <taxon>Oryzoideae</taxon>
        <taxon>Oryzeae</taxon>
        <taxon>Oryzinae</taxon>
        <taxon>Oryza</taxon>
        <taxon>Oryza sativa</taxon>
    </lineage>
</organism>